<keyword evidence="3" id="KW-1185">Reference proteome</keyword>
<evidence type="ECO:0000313" key="3">
    <source>
        <dbReference type="Proteomes" id="UP000003233"/>
    </source>
</evidence>
<dbReference type="GO" id="GO:0016747">
    <property type="term" value="F:acyltransferase activity, transferring groups other than amino-acyl groups"/>
    <property type="evidence" value="ECO:0007669"/>
    <property type="project" value="InterPro"/>
</dbReference>
<dbReference type="InterPro" id="IPR016181">
    <property type="entry name" value="Acyl_CoA_acyltransferase"/>
</dbReference>
<dbReference type="PATRIC" id="fig|457404.5.peg.1926"/>
<accession>H1PUY1</accession>
<dbReference type="PANTHER" id="PTHR43328">
    <property type="entry name" value="ACETYLTRANSFERASE-RELATED"/>
    <property type="match status" value="1"/>
</dbReference>
<organism evidence="2 3">
    <name type="scientific">Fusobacterium ulcerans 12-1B</name>
    <dbReference type="NCBI Taxonomy" id="457404"/>
    <lineage>
        <taxon>Bacteria</taxon>
        <taxon>Fusobacteriati</taxon>
        <taxon>Fusobacteriota</taxon>
        <taxon>Fusobacteriia</taxon>
        <taxon>Fusobacteriales</taxon>
        <taxon>Fusobacteriaceae</taxon>
        <taxon>Fusobacterium</taxon>
    </lineage>
</organism>
<evidence type="ECO:0000259" key="1">
    <source>
        <dbReference type="PROSITE" id="PS51186"/>
    </source>
</evidence>
<dbReference type="Gene3D" id="3.40.630.30">
    <property type="match status" value="1"/>
</dbReference>
<protein>
    <recommendedName>
        <fullName evidence="1">N-acetyltransferase domain-containing protein</fullName>
    </recommendedName>
</protein>
<feature type="domain" description="N-acetyltransferase" evidence="1">
    <location>
        <begin position="7"/>
        <end position="172"/>
    </location>
</feature>
<evidence type="ECO:0000313" key="2">
    <source>
        <dbReference type="EMBL" id="EHO80178.1"/>
    </source>
</evidence>
<dbReference type="SUPFAM" id="SSF55729">
    <property type="entry name" value="Acyl-CoA N-acyltransferases (Nat)"/>
    <property type="match status" value="1"/>
</dbReference>
<name>H1PUY1_9FUSO</name>
<dbReference type="EMBL" id="AGWJ02000021">
    <property type="protein sequence ID" value="EHO80178.1"/>
    <property type="molecule type" value="Genomic_DNA"/>
</dbReference>
<dbReference type="Pfam" id="PF13302">
    <property type="entry name" value="Acetyltransf_3"/>
    <property type="match status" value="1"/>
</dbReference>
<dbReference type="Proteomes" id="UP000003233">
    <property type="component" value="Unassembled WGS sequence"/>
</dbReference>
<dbReference type="HOGENOM" id="CLU_013985_3_2_0"/>
<dbReference type="BioCyc" id="FSP457404-HMP:GTSQ-2217-MONOMER"/>
<dbReference type="InterPro" id="IPR000182">
    <property type="entry name" value="GNAT_dom"/>
</dbReference>
<gene>
    <name evidence="2" type="ORF">HMPREF0402_02194</name>
</gene>
<proteinExistence type="predicted"/>
<comment type="caution">
    <text evidence="2">The sequence shown here is derived from an EMBL/GenBank/DDBJ whole genome shotgun (WGS) entry which is preliminary data.</text>
</comment>
<dbReference type="AlphaFoldDB" id="H1PUY1"/>
<dbReference type="RefSeq" id="WP_008697854.1">
    <property type="nucleotide sequence ID" value="NZ_KE161008.1"/>
</dbReference>
<sequence>MIEGKKIILRAYKESDIEVSFKLINTLNIRTMLGRVDVFPFSMAAQREFIEKTMINSGPTFNFAIEEKESGKYIGGCGINSYDAKNRKVVIGLWLGEEYHGKGYGSDTLRTLCSFIFDEMNIHKIDLDYFSFNEKGKKCYEKVGFKQEGIRRKELFRFGKYHDIIEMGLFKEELILK</sequence>
<dbReference type="PANTHER" id="PTHR43328:SF1">
    <property type="entry name" value="N-ACETYLTRANSFERASE DOMAIN-CONTAINING PROTEIN"/>
    <property type="match status" value="1"/>
</dbReference>
<dbReference type="PROSITE" id="PS51186">
    <property type="entry name" value="GNAT"/>
    <property type="match status" value="1"/>
</dbReference>
<reference evidence="2 3" key="1">
    <citation type="submission" date="2012-07" db="EMBL/GenBank/DDBJ databases">
        <title>The Genome Sequence of Fusobacterium ulcerans 12_1B.</title>
        <authorList>
            <consortium name="The Broad Institute Genome Sequencing Platform"/>
            <person name="Earl A."/>
            <person name="Ward D."/>
            <person name="Feldgarden M."/>
            <person name="Gevers D."/>
            <person name="Strauss J."/>
            <person name="Ambrose C.E."/>
            <person name="Allen-Vercoe E."/>
            <person name="Walker B."/>
            <person name="Young S.K."/>
            <person name="Zeng Q."/>
            <person name="Gargeya S."/>
            <person name="Fitzgerald M."/>
            <person name="Haas B."/>
            <person name="Abouelleil A."/>
            <person name="Alvarado L."/>
            <person name="Arachchi H.M."/>
            <person name="Berlin A.M."/>
            <person name="Chapman S.B."/>
            <person name="Goldberg J."/>
            <person name="Griggs A."/>
            <person name="Gujja S."/>
            <person name="Hansen M."/>
            <person name="Howarth C."/>
            <person name="Imamovic A."/>
            <person name="Larimer J."/>
            <person name="McCowen C."/>
            <person name="Montmayeur A."/>
            <person name="Murphy C."/>
            <person name="Neiman D."/>
            <person name="Pearson M."/>
            <person name="Priest M."/>
            <person name="Roberts A."/>
            <person name="Saif S."/>
            <person name="Shea T."/>
            <person name="Sisk P."/>
            <person name="Sykes S."/>
            <person name="Wortman J."/>
            <person name="Nusbaum C."/>
            <person name="Birren B."/>
        </authorList>
    </citation>
    <scope>NUCLEOTIDE SEQUENCE [LARGE SCALE GENOMIC DNA]</scope>
    <source>
        <strain evidence="2 3">12_1B</strain>
    </source>
</reference>